<dbReference type="Pfam" id="PF02602">
    <property type="entry name" value="HEM4"/>
    <property type="match status" value="1"/>
</dbReference>
<evidence type="ECO:0000313" key="2">
    <source>
        <dbReference type="EMBL" id="QGR18689.1"/>
    </source>
</evidence>
<gene>
    <name evidence="2" type="ORF">D1868_00870</name>
</gene>
<dbReference type="EMBL" id="CP045483">
    <property type="protein sequence ID" value="QGR18689.1"/>
    <property type="molecule type" value="Genomic_DNA"/>
</dbReference>
<accession>A0A650CLL2</accession>
<dbReference type="InterPro" id="IPR036108">
    <property type="entry name" value="4pyrrol_syn_uPrphyn_synt_sf"/>
</dbReference>
<dbReference type="Proteomes" id="UP000423396">
    <property type="component" value="Chromosome"/>
</dbReference>
<dbReference type="GO" id="GO:0033014">
    <property type="term" value="P:tetrapyrrole biosynthetic process"/>
    <property type="evidence" value="ECO:0007669"/>
    <property type="project" value="InterPro"/>
</dbReference>
<dbReference type="SUPFAM" id="SSF69618">
    <property type="entry name" value="HemD-like"/>
    <property type="match status" value="1"/>
</dbReference>
<evidence type="ECO:0000313" key="3">
    <source>
        <dbReference type="Proteomes" id="UP000423396"/>
    </source>
</evidence>
<dbReference type="Gene3D" id="3.40.50.10090">
    <property type="match status" value="2"/>
</dbReference>
<feature type="domain" description="Tetrapyrrole biosynthesis uroporphyrinogen III synthase" evidence="1">
    <location>
        <begin position="9"/>
        <end position="208"/>
    </location>
</feature>
<proteinExistence type="predicted"/>
<dbReference type="InterPro" id="IPR003754">
    <property type="entry name" value="4pyrrol_synth_uPrphyn_synth"/>
</dbReference>
<name>A0A650CLL2_9CREN</name>
<organism evidence="2 3">
    <name type="scientific">Stygiolobus azoricus</name>
    <dbReference type="NCBI Taxonomy" id="41675"/>
    <lineage>
        <taxon>Archaea</taxon>
        <taxon>Thermoproteota</taxon>
        <taxon>Thermoprotei</taxon>
        <taxon>Sulfolobales</taxon>
        <taxon>Sulfolobaceae</taxon>
        <taxon>Stygiolobus</taxon>
    </lineage>
</organism>
<reference evidence="2 3" key="1">
    <citation type="submission" date="2019-10" db="EMBL/GenBank/DDBJ databases">
        <title>Genome Sequences from Six Type Strain Members of the Archaeal Family Sulfolobaceae: Acidianus ambivalens, Acidianus infernus, Metallosphaera prunae, Stygiolobus azoricus, Sulfolobus metallicus, and Sulfurisphaera ohwakuensis.</title>
        <authorList>
            <person name="Counts J.A."/>
            <person name="Kelly R.M."/>
        </authorList>
    </citation>
    <scope>NUCLEOTIDE SEQUENCE [LARGE SCALE GENOMIC DNA]</scope>
    <source>
        <strain evidence="2 3">FC6</strain>
    </source>
</reference>
<dbReference type="RefSeq" id="WP_156004900.1">
    <property type="nucleotide sequence ID" value="NZ_CP045483.1"/>
</dbReference>
<sequence>MKVLLLRPEGSEVPQDPEIEIVNIPILKPVCTPHTLPFKPKTIGFTSVNAVKCFNYAEVFEKVDEVYAVGPSTANALKDIFNVKQVIVPETFTVDSMVQKMLRNSRDKTILVRSSVGYKRDKEKYPQITQIVDYDLLINEENLRKTKQLLSDCVFNYVIITSSLIATLVKDSLRECTKVISIGPSTTRALEGVNNIYEAREHDMNGIFILLKGLLRDD</sequence>
<dbReference type="CDD" id="cd06578">
    <property type="entry name" value="HemD"/>
    <property type="match status" value="1"/>
</dbReference>
<dbReference type="OrthoDB" id="36223at2157"/>
<dbReference type="AlphaFoldDB" id="A0A650CLL2"/>
<keyword evidence="3" id="KW-1185">Reference proteome</keyword>
<protein>
    <submittedName>
        <fullName evidence="2">Uroporphyrinogen-III synthase</fullName>
    </submittedName>
</protein>
<dbReference type="KEGG" id="sazo:D1868_00870"/>
<dbReference type="GO" id="GO:0004852">
    <property type="term" value="F:uroporphyrinogen-III synthase activity"/>
    <property type="evidence" value="ECO:0007669"/>
    <property type="project" value="InterPro"/>
</dbReference>
<evidence type="ECO:0000259" key="1">
    <source>
        <dbReference type="Pfam" id="PF02602"/>
    </source>
</evidence>
<dbReference type="GeneID" id="42797586"/>